<dbReference type="RefSeq" id="WP_005798097.1">
    <property type="nucleotide sequence ID" value="NZ_JH724216.1"/>
</dbReference>
<name>A0A0E2AM05_BACFG</name>
<dbReference type="Pfam" id="PF19513">
    <property type="entry name" value="DUF6047"/>
    <property type="match status" value="1"/>
</dbReference>
<dbReference type="InterPro" id="IPR046110">
    <property type="entry name" value="DUF6047"/>
</dbReference>
<evidence type="ECO:0000313" key="3">
    <source>
        <dbReference type="Proteomes" id="UP000003879"/>
    </source>
</evidence>
<protein>
    <submittedName>
        <fullName evidence="2">Uncharacterized protein</fullName>
    </submittedName>
</protein>
<feature type="region of interest" description="Disordered" evidence="1">
    <location>
        <begin position="454"/>
        <end position="482"/>
    </location>
</feature>
<feature type="compositionally biased region" description="Basic residues" evidence="1">
    <location>
        <begin position="468"/>
        <end position="482"/>
    </location>
</feature>
<evidence type="ECO:0000256" key="1">
    <source>
        <dbReference type="SAM" id="MobiDB-lite"/>
    </source>
</evidence>
<proteinExistence type="predicted"/>
<dbReference type="EMBL" id="AGXN01000019">
    <property type="protein sequence ID" value="EIY92974.1"/>
    <property type="molecule type" value="Genomic_DNA"/>
</dbReference>
<accession>A0A0E2AM05</accession>
<reference evidence="2 3" key="1">
    <citation type="submission" date="2012-02" db="EMBL/GenBank/DDBJ databases">
        <title>The Genome Sequence of Bacteroides fragilis CL07T12C05.</title>
        <authorList>
            <consortium name="The Broad Institute Genome Sequencing Platform"/>
            <person name="Earl A."/>
            <person name="Ward D."/>
            <person name="Feldgarden M."/>
            <person name="Gevers D."/>
            <person name="Zitomersky N.L."/>
            <person name="Coyne M.J."/>
            <person name="Comstock L.E."/>
            <person name="Young S.K."/>
            <person name="Zeng Q."/>
            <person name="Gargeya S."/>
            <person name="Fitzgerald M."/>
            <person name="Haas B."/>
            <person name="Abouelleil A."/>
            <person name="Alvarado L."/>
            <person name="Arachchi H.M."/>
            <person name="Berlin A."/>
            <person name="Chapman S.B."/>
            <person name="Gearin G."/>
            <person name="Goldberg J."/>
            <person name="Griggs A."/>
            <person name="Gujja S."/>
            <person name="Hansen M."/>
            <person name="Heiman D."/>
            <person name="Howarth C."/>
            <person name="Larimer J."/>
            <person name="Lui A."/>
            <person name="MacDonald P.J.P."/>
            <person name="McCowen C."/>
            <person name="Montmayeur A."/>
            <person name="Murphy C."/>
            <person name="Neiman D."/>
            <person name="Pearson M."/>
            <person name="Priest M."/>
            <person name="Roberts A."/>
            <person name="Saif S."/>
            <person name="Shea T."/>
            <person name="Sisk P."/>
            <person name="Stolte C."/>
            <person name="Sykes S."/>
            <person name="Wortman J."/>
            <person name="Nusbaum C."/>
            <person name="Birren B."/>
        </authorList>
    </citation>
    <scope>NUCLEOTIDE SEQUENCE [LARGE SCALE GENOMIC DNA]</scope>
    <source>
        <strain evidence="2 3">CL07T12C05</strain>
    </source>
</reference>
<evidence type="ECO:0000313" key="2">
    <source>
        <dbReference type="EMBL" id="EIY92974.1"/>
    </source>
</evidence>
<sequence length="482" mass="55282">MDSNRLSSEPYFNPQQPSTVCIAIDRYGHYRPSSENALRFLQQDDVETGIRHFLDDNVKAATLCTYVPDVTLLAFRFQSMKDVPPPGSGQTADRYIRDTFLPFLASESRLPEKKITLADAVYSTLTRGTPDCSVLKKHFMQETGYIEFLGRQRERKNIYRLQPEYVLPLTVVKNDFGYLLFSGNETGREGFRACIQHVADHYFDPHCDMGRLDIYECPVLEGKLPSFIDTVYAPFRYFPVNRFDFSPHRHVAPSALPEGFTEGLVPLYSHPLRPDADSFAGFISRFKDDERTQTTVSRENYDIYRMLTVMRNGYMNVHEKPFTYFDTLLPVARKLEQVTQVKNAAAFNADDFRIYSSVLSRQAEAILQRNFDVRGHRSIVNELDDGNLAFTVGRVKLNSVQRAVLHDGHAVHLPENDSPENRRQAYCMADRFENRLVTSARPFPGVRTYRMTSDGLIRPVDPEPDGKAKKRETKSKSNKPKI</sequence>
<dbReference type="HOGENOM" id="CLU_565810_0_0_10"/>
<gene>
    <name evidence="2" type="ORF">HMPREF1056_03262</name>
</gene>
<organism evidence="2 3">
    <name type="scientific">Bacteroides fragilis CL07T12C05</name>
    <dbReference type="NCBI Taxonomy" id="997883"/>
    <lineage>
        <taxon>Bacteria</taxon>
        <taxon>Pseudomonadati</taxon>
        <taxon>Bacteroidota</taxon>
        <taxon>Bacteroidia</taxon>
        <taxon>Bacteroidales</taxon>
        <taxon>Bacteroidaceae</taxon>
        <taxon>Bacteroides</taxon>
    </lineage>
</organism>
<dbReference type="AlphaFoldDB" id="A0A0E2AM05"/>
<dbReference type="Proteomes" id="UP000003879">
    <property type="component" value="Unassembled WGS sequence"/>
</dbReference>
<dbReference type="PATRIC" id="fig|997883.3.peg.3425"/>
<comment type="caution">
    <text evidence="2">The sequence shown here is derived from an EMBL/GenBank/DDBJ whole genome shotgun (WGS) entry which is preliminary data.</text>
</comment>